<evidence type="ECO:0000313" key="2">
    <source>
        <dbReference type="EMBL" id="KAE8150496.1"/>
    </source>
</evidence>
<reference evidence="2 3" key="1">
    <citation type="submission" date="2019-04" db="EMBL/GenBank/DDBJ databases">
        <title>Friends and foes A comparative genomics study of 23 Aspergillus species from section Flavi.</title>
        <authorList>
            <consortium name="DOE Joint Genome Institute"/>
            <person name="Kjaerbolling I."/>
            <person name="Vesth T."/>
            <person name="Frisvad J.C."/>
            <person name="Nybo J.L."/>
            <person name="Theobald S."/>
            <person name="Kildgaard S."/>
            <person name="Isbrandt T."/>
            <person name="Kuo A."/>
            <person name="Sato A."/>
            <person name="Lyhne E.K."/>
            <person name="Kogle M.E."/>
            <person name="Wiebenga A."/>
            <person name="Kun R.S."/>
            <person name="Lubbers R.J."/>
            <person name="Makela M.R."/>
            <person name="Barry K."/>
            <person name="Chovatia M."/>
            <person name="Clum A."/>
            <person name="Daum C."/>
            <person name="Haridas S."/>
            <person name="He G."/>
            <person name="LaButti K."/>
            <person name="Lipzen A."/>
            <person name="Mondo S."/>
            <person name="Riley R."/>
            <person name="Salamov A."/>
            <person name="Simmons B.A."/>
            <person name="Magnuson J.K."/>
            <person name="Henrissat B."/>
            <person name="Mortensen U.H."/>
            <person name="Larsen T.O."/>
            <person name="Devries R.P."/>
            <person name="Grigoriev I.V."/>
            <person name="Machida M."/>
            <person name="Baker S.E."/>
            <person name="Andersen M.R."/>
        </authorList>
    </citation>
    <scope>NUCLEOTIDE SEQUENCE [LARGE SCALE GENOMIC DNA]</scope>
    <source>
        <strain evidence="2 3">IBT 18842</strain>
    </source>
</reference>
<dbReference type="OrthoDB" id="4501248at2759"/>
<evidence type="ECO:0000256" key="1">
    <source>
        <dbReference type="SAM" id="MobiDB-lite"/>
    </source>
</evidence>
<feature type="region of interest" description="Disordered" evidence="1">
    <location>
        <begin position="295"/>
        <end position="344"/>
    </location>
</feature>
<evidence type="ECO:0000313" key="3">
    <source>
        <dbReference type="Proteomes" id="UP000325780"/>
    </source>
</evidence>
<keyword evidence="3" id="KW-1185">Reference proteome</keyword>
<gene>
    <name evidence="2" type="ORF">BDV25DRAFT_154346</name>
</gene>
<feature type="compositionally biased region" description="Polar residues" evidence="1">
    <location>
        <begin position="444"/>
        <end position="456"/>
    </location>
</feature>
<feature type="region of interest" description="Disordered" evidence="1">
    <location>
        <begin position="430"/>
        <end position="457"/>
    </location>
</feature>
<name>A0A5N6TVT2_ASPAV</name>
<sequence length="924" mass="103030">MASGNNNSDHSSAENYSAVPDYSYYHELRYNVMGTDGLMPAPMYGAGLQVYDQYSTQAYLSPPNSFQNAPYTDYPLGQDFPEAAGGEPFMSGVPEEYPQETSAFDIPQNETPVDLLQLLETSTEQVEAMLSSILVQSGIDNVAQAQTIVQRHIGRLQTMIQSRPHKYPITPEETASAISPHSPENNVTYRCLLCPEGRQTSCSTRQAFKRHVDKHRPRYTFSCPESCGWQHHRRDKIHNHRREWHHCFDKLSKEEVSRCKTAVEKPDKCDFCGRLTESWDDYFNCMCSHCCLHHGSSSASSDRRNDDDSDDNGNGHHGQGSFEHLFDGQGLQSQNFGGGDATGGGSFFPTASQGLYYNKNIPFEEESPSSSSEQTVSDVFDSISDNVAPNVERVSSLPPTSSWPDGELNSKRSKSILDLHTYHRTCLERAPPSKDGFSHRDVQSHQPNIPKNQSPSRMPLVNDLLNKAMKKPPTSDPNCADLQTCQYCGHVISGCRTCRMHMGALKACHICAKRASQWTEYQEHYVEEDYGQYDDLACNGMSNRFRSTRRIFQILDRASRAFVPNGVPFSPANASFKKSSVFALEETASLNSTKSPWEECYAFVPKQLLVEFFGSVHAERSRSRVSIAVVNTKSPRFIGIFSSSGINCCVYIKAAKVCFGLPFSGELFSSEISLAALTMESTSQQFQRTPIVYCAAGLKAVSTGSLSEKVIRSRQSISVFWSLYGLANQSATAECSTKFTCTFQPAFQAAPIALSQRVPFPQDIALSTEDLYRQRRRSILRAKLQVIIEVLVLRASVADATPGPQGVQDSNLAGCIGELKGTDHHLVKPSCHLFDLRSLSRFPKKLLIDLRTDLLNTVDPNVLVTSMCRVREMQPKIALGVDYLMSLLENPTSPLRSAAIEQQLSEFWKLRYDASCLGFLEVRF</sequence>
<dbReference type="AlphaFoldDB" id="A0A5N6TVT2"/>
<accession>A0A5N6TVT2</accession>
<protein>
    <recommendedName>
        <fullName evidence="4">C2H2-type domain-containing protein</fullName>
    </recommendedName>
</protein>
<dbReference type="Proteomes" id="UP000325780">
    <property type="component" value="Unassembled WGS sequence"/>
</dbReference>
<organism evidence="2 3">
    <name type="scientific">Aspergillus avenaceus</name>
    <dbReference type="NCBI Taxonomy" id="36643"/>
    <lineage>
        <taxon>Eukaryota</taxon>
        <taxon>Fungi</taxon>
        <taxon>Dikarya</taxon>
        <taxon>Ascomycota</taxon>
        <taxon>Pezizomycotina</taxon>
        <taxon>Eurotiomycetes</taxon>
        <taxon>Eurotiomycetidae</taxon>
        <taxon>Eurotiales</taxon>
        <taxon>Aspergillaceae</taxon>
        <taxon>Aspergillus</taxon>
        <taxon>Aspergillus subgen. Circumdati</taxon>
    </lineage>
</organism>
<evidence type="ECO:0008006" key="4">
    <source>
        <dbReference type="Google" id="ProtNLM"/>
    </source>
</evidence>
<feature type="region of interest" description="Disordered" evidence="1">
    <location>
        <begin position="390"/>
        <end position="409"/>
    </location>
</feature>
<proteinExistence type="predicted"/>
<dbReference type="EMBL" id="ML742093">
    <property type="protein sequence ID" value="KAE8150496.1"/>
    <property type="molecule type" value="Genomic_DNA"/>
</dbReference>